<dbReference type="SUPFAM" id="SSF52540">
    <property type="entry name" value="P-loop containing nucleoside triphosphate hydrolases"/>
    <property type="match status" value="1"/>
</dbReference>
<dbReference type="InterPro" id="IPR027417">
    <property type="entry name" value="P-loop_NTPase"/>
</dbReference>
<keyword evidence="1" id="KW-0677">Repeat</keyword>
<evidence type="ECO:0000259" key="2">
    <source>
        <dbReference type="PROSITE" id="PS50837"/>
    </source>
</evidence>
<proteinExistence type="predicted"/>
<dbReference type="PROSITE" id="PS50837">
    <property type="entry name" value="NACHT"/>
    <property type="match status" value="1"/>
</dbReference>
<comment type="caution">
    <text evidence="3">The sequence shown here is derived from an EMBL/GenBank/DDBJ whole genome shotgun (WGS) entry which is preliminary data.</text>
</comment>
<dbReference type="Pfam" id="PF24883">
    <property type="entry name" value="NPHP3_N"/>
    <property type="match status" value="1"/>
</dbReference>
<name>A0A8H6Z8W6_9AGAR</name>
<dbReference type="EMBL" id="JACAZH010000003">
    <property type="protein sequence ID" value="KAF7372952.1"/>
    <property type="molecule type" value="Genomic_DNA"/>
</dbReference>
<protein>
    <submittedName>
        <fullName evidence="3">Putative nwd2 protein</fullName>
    </submittedName>
</protein>
<dbReference type="InterPro" id="IPR056884">
    <property type="entry name" value="NPHP3-like_N"/>
</dbReference>
<organism evidence="3 4">
    <name type="scientific">Mycena sanguinolenta</name>
    <dbReference type="NCBI Taxonomy" id="230812"/>
    <lineage>
        <taxon>Eukaryota</taxon>
        <taxon>Fungi</taxon>
        <taxon>Dikarya</taxon>
        <taxon>Basidiomycota</taxon>
        <taxon>Agaricomycotina</taxon>
        <taxon>Agaricomycetes</taxon>
        <taxon>Agaricomycetidae</taxon>
        <taxon>Agaricales</taxon>
        <taxon>Marasmiineae</taxon>
        <taxon>Mycenaceae</taxon>
        <taxon>Mycena</taxon>
    </lineage>
</organism>
<gene>
    <name evidence="3" type="ORF">MSAN_00502300</name>
</gene>
<feature type="domain" description="NACHT" evidence="2">
    <location>
        <begin position="112"/>
        <end position="257"/>
    </location>
</feature>
<dbReference type="OrthoDB" id="5967843at2759"/>
<evidence type="ECO:0000256" key="1">
    <source>
        <dbReference type="ARBA" id="ARBA00022737"/>
    </source>
</evidence>
<dbReference type="InterPro" id="IPR007111">
    <property type="entry name" value="NACHT_NTPase"/>
</dbReference>
<dbReference type="PANTHER" id="PTHR10039">
    <property type="entry name" value="AMELOGENIN"/>
    <property type="match status" value="1"/>
</dbReference>
<evidence type="ECO:0000313" key="3">
    <source>
        <dbReference type="EMBL" id="KAF7372952.1"/>
    </source>
</evidence>
<keyword evidence="4" id="KW-1185">Reference proteome</keyword>
<evidence type="ECO:0000313" key="4">
    <source>
        <dbReference type="Proteomes" id="UP000623467"/>
    </source>
</evidence>
<reference evidence="3" key="1">
    <citation type="submission" date="2020-05" db="EMBL/GenBank/DDBJ databases">
        <title>Mycena genomes resolve the evolution of fungal bioluminescence.</title>
        <authorList>
            <person name="Tsai I.J."/>
        </authorList>
    </citation>
    <scope>NUCLEOTIDE SEQUENCE</scope>
    <source>
        <strain evidence="3">160909Yilan</strain>
    </source>
</reference>
<dbReference type="Proteomes" id="UP000623467">
    <property type="component" value="Unassembled WGS sequence"/>
</dbReference>
<accession>A0A8H6Z8W6</accession>
<sequence length="818" mass="91826">MNNYHYYFGGGTGGAGGPGYGNGMGGSGGDGMGASLNFDIRPSGNFIMNSTQQGETGTSHTFRIHILHHAVALGAMYDSAESFPQPRCHPETRTEMLDDLRKCAMDPHLKTRILWLYGPAGAGKSAIMQTLAGQLRDSGRLGGCFFFKRGHATRGNGQALLSTIAYQLALNIPWLRIPISQVVENNPSVVALSIETQMQKLVSEPCSPHGEHNPLAIIIDGLDECDGHDVQQQILRALWHSSCDYTTPVCFFIASRPEPHICEMFNSFYSSHYRSVNVEQSFHDVHKYLSDELSRIHREHRTMRSIPFPWPSPDVLNKLVNKSSGHFIYASTIIKFIDDKSCRPIERLTVVQDPNRSGSGSAFDALDQLYLTILTSARRQSELIPILCAIVNFQLGAGHIDQLFGLEEGETQLLLRGLHSVLNVPQYGEGPIVSHHASFLDFLDNPDRSGDFCVGTLNHQISLARSLLQFHAGPFQRFQNFTLSNLIRFIVSLPPSGGVAELFPLIGSMNPDYIFDPYQDQEGNLTSIASWLKSPSAPLDVIQLLEDYIFMCSIDNMNLWRVSPSIKRLISPSPELLRILLSMGFLNRRLFELPTKLDLTWTALRTTLCSLRPKPGRDGHTLLVHQPPANSLSAARAVALQLIRKMAKNPIRQPPGNYPLVPRDLALHLIRKLVKNHIDPAASRDAVLYNNQYSMCDLERAYIQSQSRLAFNIANLIRLSPACPILYRELWSIPPSAIWTSWPSGYALIHHVSKWLESFSDTGMDLITFWQKARTENGLYYIGTFNPVDEERIWWNRVRRYNDMMARLCALYSLEIRS</sequence>
<dbReference type="AlphaFoldDB" id="A0A8H6Z8W6"/>
<dbReference type="Gene3D" id="3.40.50.300">
    <property type="entry name" value="P-loop containing nucleotide triphosphate hydrolases"/>
    <property type="match status" value="1"/>
</dbReference>
<dbReference type="PANTHER" id="PTHR10039:SF17">
    <property type="entry name" value="FUNGAL STAND N-TERMINAL GOODBYE DOMAIN-CONTAINING PROTEIN-RELATED"/>
    <property type="match status" value="1"/>
</dbReference>